<comment type="similarity">
    <text evidence="2">Belongs to the cytochrome P450 family.</text>
</comment>
<comment type="caution">
    <text evidence="7">The sequence shown here is derived from an EMBL/GenBank/DDBJ whole genome shotgun (WGS) entry which is preliminary data.</text>
</comment>
<evidence type="ECO:0000256" key="1">
    <source>
        <dbReference type="ARBA" id="ARBA00001971"/>
    </source>
</evidence>
<evidence type="ECO:0000256" key="2">
    <source>
        <dbReference type="ARBA" id="ARBA00010617"/>
    </source>
</evidence>
<feature type="region of interest" description="Disordered" evidence="6">
    <location>
        <begin position="294"/>
        <end position="318"/>
    </location>
</feature>
<dbReference type="AlphaFoldDB" id="A0AAU9N5C3"/>
<dbReference type="InterPro" id="IPR036396">
    <property type="entry name" value="Cyt_P450_sf"/>
</dbReference>
<evidence type="ECO:0000313" key="8">
    <source>
        <dbReference type="Proteomes" id="UP001157418"/>
    </source>
</evidence>
<dbReference type="Proteomes" id="UP001157418">
    <property type="component" value="Unassembled WGS sequence"/>
</dbReference>
<gene>
    <name evidence="7" type="ORF">LVIROSA_LOCUS20527</name>
</gene>
<keyword evidence="8" id="KW-1185">Reference proteome</keyword>
<dbReference type="GO" id="GO:0004497">
    <property type="term" value="F:monooxygenase activity"/>
    <property type="evidence" value="ECO:0007669"/>
    <property type="project" value="InterPro"/>
</dbReference>
<sequence>MLPINKNPPVQNQIGVEFSTPAQETCYHSLGGRIQEAQKFAGIPTLWSLHIDTKHILKTKFSTYQKGDIFWSTLFDLLGDGIFNVDADEWKFQRQLSSDEFNTNSLRHFVENVVDDELNKCLIPILTTAAANDTVLDLQDILQRFALDNICRIAFGYDPAYLTPLLPKAKFAVASNRLLLSLSQGFLCAFPSPPLMSFSKASLDNQHHRWRSQYFPTSLPSHEGVNTRLTATAPGIGDSPDHGVEEEIVQAAIEASKQDSQMSQRQLEDPDLAQAVSLSLKTVEQAKALRQLRSEVGPSEPRGSEFELEEVVGVQSYS</sequence>
<dbReference type="Pfam" id="PF00067">
    <property type="entry name" value="p450"/>
    <property type="match status" value="1"/>
</dbReference>
<keyword evidence="5" id="KW-0408">Iron</keyword>
<keyword evidence="4" id="KW-0560">Oxidoreductase</keyword>
<name>A0AAU9N5C3_9ASTR</name>
<comment type="cofactor">
    <cofactor evidence="1">
        <name>heme</name>
        <dbReference type="ChEBI" id="CHEBI:30413"/>
    </cofactor>
</comment>
<accession>A0AAU9N5C3</accession>
<dbReference type="Gene3D" id="1.10.630.10">
    <property type="entry name" value="Cytochrome P450"/>
    <property type="match status" value="1"/>
</dbReference>
<evidence type="ECO:0000313" key="7">
    <source>
        <dbReference type="EMBL" id="CAH1433972.1"/>
    </source>
</evidence>
<organism evidence="7 8">
    <name type="scientific">Lactuca virosa</name>
    <dbReference type="NCBI Taxonomy" id="75947"/>
    <lineage>
        <taxon>Eukaryota</taxon>
        <taxon>Viridiplantae</taxon>
        <taxon>Streptophyta</taxon>
        <taxon>Embryophyta</taxon>
        <taxon>Tracheophyta</taxon>
        <taxon>Spermatophyta</taxon>
        <taxon>Magnoliopsida</taxon>
        <taxon>eudicotyledons</taxon>
        <taxon>Gunneridae</taxon>
        <taxon>Pentapetalae</taxon>
        <taxon>asterids</taxon>
        <taxon>campanulids</taxon>
        <taxon>Asterales</taxon>
        <taxon>Asteraceae</taxon>
        <taxon>Cichorioideae</taxon>
        <taxon>Cichorieae</taxon>
        <taxon>Lactucinae</taxon>
        <taxon>Lactuca</taxon>
    </lineage>
</organism>
<dbReference type="InterPro" id="IPR001128">
    <property type="entry name" value="Cyt_P450"/>
</dbReference>
<dbReference type="GO" id="GO:0005506">
    <property type="term" value="F:iron ion binding"/>
    <property type="evidence" value="ECO:0007669"/>
    <property type="project" value="InterPro"/>
</dbReference>
<dbReference type="GO" id="GO:0020037">
    <property type="term" value="F:heme binding"/>
    <property type="evidence" value="ECO:0007669"/>
    <property type="project" value="InterPro"/>
</dbReference>
<dbReference type="EMBL" id="CAKMRJ010003334">
    <property type="protein sequence ID" value="CAH1433972.1"/>
    <property type="molecule type" value="Genomic_DNA"/>
</dbReference>
<evidence type="ECO:0000256" key="3">
    <source>
        <dbReference type="ARBA" id="ARBA00022723"/>
    </source>
</evidence>
<proteinExistence type="inferred from homology"/>
<reference evidence="7 8" key="1">
    <citation type="submission" date="2022-01" db="EMBL/GenBank/DDBJ databases">
        <authorList>
            <person name="Xiong W."/>
            <person name="Schranz E."/>
        </authorList>
    </citation>
    <scope>NUCLEOTIDE SEQUENCE [LARGE SCALE GENOMIC DNA]</scope>
</reference>
<dbReference type="GO" id="GO:0016705">
    <property type="term" value="F:oxidoreductase activity, acting on paired donors, with incorporation or reduction of molecular oxygen"/>
    <property type="evidence" value="ECO:0007669"/>
    <property type="project" value="InterPro"/>
</dbReference>
<protein>
    <submittedName>
        <fullName evidence="7">Uncharacterized protein</fullName>
    </submittedName>
</protein>
<dbReference type="SUPFAM" id="SSF48264">
    <property type="entry name" value="Cytochrome P450"/>
    <property type="match status" value="1"/>
</dbReference>
<keyword evidence="3" id="KW-0479">Metal-binding</keyword>
<evidence type="ECO:0000256" key="6">
    <source>
        <dbReference type="SAM" id="MobiDB-lite"/>
    </source>
</evidence>
<evidence type="ECO:0000256" key="5">
    <source>
        <dbReference type="ARBA" id="ARBA00023004"/>
    </source>
</evidence>
<evidence type="ECO:0000256" key="4">
    <source>
        <dbReference type="ARBA" id="ARBA00023002"/>
    </source>
</evidence>
<dbReference type="PANTHER" id="PTHR24296">
    <property type="entry name" value="CYTOCHROME P450"/>
    <property type="match status" value="1"/>
</dbReference>